<comment type="similarity">
    <text evidence="4">Belongs to the class I-like SAM-binding methyltransferase superfamily.</text>
</comment>
<evidence type="ECO:0000259" key="9">
    <source>
        <dbReference type="Pfam" id="PF17285"/>
    </source>
</evidence>
<feature type="site" description="Critical for specifying symmetric addition of methyl groups" evidence="7">
    <location>
        <position position="310"/>
    </location>
</feature>
<dbReference type="Proteomes" id="UP000625711">
    <property type="component" value="Unassembled WGS sequence"/>
</dbReference>
<feature type="active site" description="Proton donor/acceptor" evidence="5">
    <location>
        <position position="413"/>
    </location>
</feature>
<evidence type="ECO:0000313" key="12">
    <source>
        <dbReference type="Proteomes" id="UP000625711"/>
    </source>
</evidence>
<feature type="domain" description="PRMT5 TIM barrel" evidence="9">
    <location>
        <begin position="37"/>
        <end position="272"/>
    </location>
</feature>
<organism evidence="11 12">
    <name type="scientific">Rhynchophorus ferrugineus</name>
    <name type="common">Red palm weevil</name>
    <name type="synonym">Curculio ferrugineus</name>
    <dbReference type="NCBI Taxonomy" id="354439"/>
    <lineage>
        <taxon>Eukaryota</taxon>
        <taxon>Metazoa</taxon>
        <taxon>Ecdysozoa</taxon>
        <taxon>Arthropoda</taxon>
        <taxon>Hexapoda</taxon>
        <taxon>Insecta</taxon>
        <taxon>Pterygota</taxon>
        <taxon>Neoptera</taxon>
        <taxon>Endopterygota</taxon>
        <taxon>Coleoptera</taxon>
        <taxon>Polyphaga</taxon>
        <taxon>Cucujiformia</taxon>
        <taxon>Curculionidae</taxon>
        <taxon>Dryophthorinae</taxon>
        <taxon>Rhynchophorus</taxon>
    </lineage>
</organism>
<evidence type="ECO:0000256" key="7">
    <source>
        <dbReference type="PIRSR" id="PIRSR015894-3"/>
    </source>
</evidence>
<dbReference type="InterPro" id="IPR035248">
    <property type="entry name" value="PRMT5_C"/>
</dbReference>
<protein>
    <recommendedName>
        <fullName evidence="4">Protein arginine N-methyltransferase</fullName>
    </recommendedName>
</protein>
<dbReference type="OrthoDB" id="1368803at2759"/>
<dbReference type="EMBL" id="JAACXV010013540">
    <property type="protein sequence ID" value="KAF7273172.1"/>
    <property type="molecule type" value="Genomic_DNA"/>
</dbReference>
<feature type="binding site" evidence="6">
    <location>
        <position position="307"/>
    </location>
    <ligand>
        <name>S-adenosyl-L-methionine</name>
        <dbReference type="ChEBI" id="CHEBI:59789"/>
    </ligand>
</feature>
<dbReference type="Gene3D" id="3.20.20.150">
    <property type="entry name" value="Divalent-metal-dependent TIM barrel enzymes"/>
    <property type="match status" value="1"/>
</dbReference>
<feature type="domain" description="PRMT5 oligomerisation" evidence="10">
    <location>
        <begin position="446"/>
        <end position="618"/>
    </location>
</feature>
<feature type="binding site" evidence="6">
    <location>
        <position position="370"/>
    </location>
    <ligand>
        <name>S-adenosyl-L-methionine</name>
        <dbReference type="ChEBI" id="CHEBI:59789"/>
    </ligand>
</feature>
<dbReference type="InterPro" id="IPR029063">
    <property type="entry name" value="SAM-dependent_MTases_sf"/>
</dbReference>
<keyword evidence="12" id="KW-1185">Reference proteome</keyword>
<name>A0A834I5R7_RHYFE</name>
<dbReference type="FunFam" id="2.70.160.11:FF:000072">
    <property type="entry name" value="Shk1 kinase-binding protein (Skb1), putative"/>
    <property type="match status" value="1"/>
</dbReference>
<feature type="active site" description="Proton donor/acceptor" evidence="5">
    <location>
        <position position="422"/>
    </location>
</feature>
<proteinExistence type="inferred from homology"/>
<dbReference type="GO" id="GO:0016274">
    <property type="term" value="F:protein-arginine N-methyltransferase activity"/>
    <property type="evidence" value="ECO:0007669"/>
    <property type="project" value="InterPro"/>
</dbReference>
<keyword evidence="2 4" id="KW-0808">Transferase</keyword>
<dbReference type="GO" id="GO:0005634">
    <property type="term" value="C:nucleus"/>
    <property type="evidence" value="ECO:0007669"/>
    <property type="project" value="TreeGrafter"/>
</dbReference>
<evidence type="ECO:0000256" key="1">
    <source>
        <dbReference type="ARBA" id="ARBA00022603"/>
    </source>
</evidence>
<evidence type="ECO:0000259" key="8">
    <source>
        <dbReference type="Pfam" id="PF05185"/>
    </source>
</evidence>
<evidence type="ECO:0000256" key="3">
    <source>
        <dbReference type="ARBA" id="ARBA00022691"/>
    </source>
</evidence>
<dbReference type="AlphaFoldDB" id="A0A834I5R7"/>
<evidence type="ECO:0000259" key="10">
    <source>
        <dbReference type="Pfam" id="PF17286"/>
    </source>
</evidence>
<sequence length="621" mass="71368">MLEDEQSSEKRKRMSCGLYTSCPASLKTALQSAFDFGFHFIITQITHPNYSRNLDGPNVPYIIGRTDRILKGNEWNRLIVGELTTSLDVESEVSHIRSNDKKILEQELGFASHLGIPAVLLHLSKPKNVQLSRIINDKLVSGFSYGVWVQIPMVHPSNYSPIAETQHDSWDWWNDFRIHCDYDKRVGLVLELPDVRHVPSVDEIERWIGEPVKALVIQASYFLINQYGKPVLSKVHQEIIKKFMTIDVQYIIHLDIEGDFSLYVKYMNFLGKKLYCCDTMAEFVQGCEDYLQNPLQPLTEHLETNVYEVFEKDQIKYDTYQKAIHDALEHWTGDHVPVVMVVGAGRGPLVQAVLNVCKLLEKEVKVYAVEKNPYAVNTLAERVKREWGSQVTLIREDMRTWQPPELADILVSELLGSFGDNELSPECLDGAQRFLRPETGISIPKQYTSFIAPLQSLKIYNEIRNSRLPDKTLKQCLETPYVVHLANYQQLADSQPLFVFDHPNYTKNGQNPDNTRFKSLRFPPAKKHCVLTGIVGFFEAVLYGEVTLSTNPRTHTPDMVSWFPIVFPLAAPVQVKEGDIIQISFWREESVDKVWYEWCLESPIKTPIMNPNGRSYHIKKH</sequence>
<dbReference type="InterPro" id="IPR035247">
    <property type="entry name" value="PRMT5_TIM"/>
</dbReference>
<gene>
    <name evidence="11" type="ORF">GWI33_014094</name>
</gene>
<dbReference type="GO" id="GO:0005829">
    <property type="term" value="C:cytosol"/>
    <property type="evidence" value="ECO:0007669"/>
    <property type="project" value="TreeGrafter"/>
</dbReference>
<dbReference type="Pfam" id="PF17285">
    <property type="entry name" value="PRMT5_TIM"/>
    <property type="match status" value="1"/>
</dbReference>
<keyword evidence="3 4" id="KW-0949">S-adenosyl-L-methionine</keyword>
<dbReference type="PANTHER" id="PTHR10738">
    <property type="entry name" value="PROTEIN ARGININE N-METHYLTRANSFERASE 5"/>
    <property type="match status" value="1"/>
</dbReference>
<evidence type="ECO:0000313" key="11">
    <source>
        <dbReference type="EMBL" id="KAF7273172.1"/>
    </source>
</evidence>
<keyword evidence="1 4" id="KW-0489">Methyltransferase</keyword>
<comment type="caution">
    <text evidence="11">The sequence shown here is derived from an EMBL/GenBank/DDBJ whole genome shotgun (WGS) entry which is preliminary data.</text>
</comment>
<dbReference type="Gene3D" id="3.40.50.150">
    <property type="entry name" value="Vaccinia Virus protein VP39"/>
    <property type="match status" value="1"/>
</dbReference>
<evidence type="ECO:0000256" key="4">
    <source>
        <dbReference type="PIRNR" id="PIRNR015894"/>
    </source>
</evidence>
<dbReference type="InterPro" id="IPR025799">
    <property type="entry name" value="Arg_MeTrfase"/>
</dbReference>
<dbReference type="Gene3D" id="2.70.160.11">
    <property type="entry name" value="Hnrnp arginine n-methyltransferase1"/>
    <property type="match status" value="1"/>
</dbReference>
<reference evidence="11" key="1">
    <citation type="submission" date="2020-08" db="EMBL/GenBank/DDBJ databases">
        <title>Genome sequencing and assembly of the red palm weevil Rhynchophorus ferrugineus.</title>
        <authorList>
            <person name="Dias G.B."/>
            <person name="Bergman C.M."/>
            <person name="Manee M."/>
        </authorList>
    </citation>
    <scope>NUCLEOTIDE SEQUENCE</scope>
    <source>
        <strain evidence="11">AA-2017</strain>
        <tissue evidence="11">Whole larva</tissue>
    </source>
</reference>
<dbReference type="GO" id="GO:0006355">
    <property type="term" value="P:regulation of DNA-templated transcription"/>
    <property type="evidence" value="ECO:0007669"/>
    <property type="project" value="TreeGrafter"/>
</dbReference>
<evidence type="ECO:0000256" key="5">
    <source>
        <dbReference type="PIRSR" id="PIRSR015894-1"/>
    </source>
</evidence>
<dbReference type="PIRSF" id="PIRSF015894">
    <property type="entry name" value="Skb1_MeTrfase"/>
    <property type="match status" value="1"/>
</dbReference>
<dbReference type="GO" id="GO:0032259">
    <property type="term" value="P:methylation"/>
    <property type="evidence" value="ECO:0007669"/>
    <property type="project" value="UniProtKB-KW"/>
</dbReference>
<feature type="domain" description="PRMT5 arginine-N-methyltransferase" evidence="8">
    <location>
        <begin position="281"/>
        <end position="443"/>
    </location>
</feature>
<dbReference type="Pfam" id="PF05185">
    <property type="entry name" value="PRMT5"/>
    <property type="match status" value="1"/>
</dbReference>
<evidence type="ECO:0000256" key="6">
    <source>
        <dbReference type="PIRSR" id="PIRSR015894-2"/>
    </source>
</evidence>
<dbReference type="SUPFAM" id="SSF53335">
    <property type="entry name" value="S-adenosyl-L-methionine-dependent methyltransferases"/>
    <property type="match status" value="1"/>
</dbReference>
<dbReference type="InterPro" id="IPR007857">
    <property type="entry name" value="Arg_MeTrfase_PRMT5"/>
</dbReference>
<dbReference type="PANTHER" id="PTHR10738:SF0">
    <property type="entry name" value="PROTEIN ARGININE N-METHYLTRANSFERASE 5"/>
    <property type="match status" value="1"/>
</dbReference>
<dbReference type="Pfam" id="PF17286">
    <property type="entry name" value="PRMT5_C"/>
    <property type="match status" value="1"/>
</dbReference>
<feature type="binding site" evidence="6">
    <location>
        <begin position="397"/>
        <end position="398"/>
    </location>
    <ligand>
        <name>S-adenosyl-L-methionine</name>
        <dbReference type="ChEBI" id="CHEBI:59789"/>
    </ligand>
</feature>
<evidence type="ECO:0000256" key="2">
    <source>
        <dbReference type="ARBA" id="ARBA00022679"/>
    </source>
</evidence>
<feature type="binding site" evidence="6">
    <location>
        <begin position="316"/>
        <end position="317"/>
    </location>
    <ligand>
        <name>S-adenosyl-L-methionine</name>
        <dbReference type="ChEBI" id="CHEBI:59789"/>
    </ligand>
</feature>
<dbReference type="InterPro" id="IPR035075">
    <property type="entry name" value="PRMT5"/>
</dbReference>
<dbReference type="CDD" id="cd02440">
    <property type="entry name" value="AdoMet_MTases"/>
    <property type="match status" value="1"/>
</dbReference>
<accession>A0A834I5R7</accession>
<dbReference type="PROSITE" id="PS51678">
    <property type="entry name" value="SAM_MT_PRMT"/>
    <property type="match status" value="1"/>
</dbReference>